<evidence type="ECO:0000313" key="2">
    <source>
        <dbReference type="Proteomes" id="UP000061135"/>
    </source>
</evidence>
<dbReference type="EMBL" id="CP007501">
    <property type="protein sequence ID" value="AKD24588.1"/>
    <property type="molecule type" value="Genomic_DNA"/>
</dbReference>
<dbReference type="HOGENOM" id="CLU_2466391_0_0_4"/>
<accession>A0A0E3V0H5</accession>
<dbReference type="KEGG" id="pdq:CL55_00002550"/>
<dbReference type="PATRIC" id="fig|576611.7.peg.257"/>
<name>A0A0E3V0H5_9BURK</name>
<dbReference type="AlphaFoldDB" id="A0A0E3V0H5"/>
<organism evidence="1 2">
    <name type="scientific">Polynucleobacter duraquae</name>
    <dbReference type="NCBI Taxonomy" id="1835254"/>
    <lineage>
        <taxon>Bacteria</taxon>
        <taxon>Pseudomonadati</taxon>
        <taxon>Pseudomonadota</taxon>
        <taxon>Betaproteobacteria</taxon>
        <taxon>Burkholderiales</taxon>
        <taxon>Burkholderiaceae</taxon>
        <taxon>Polynucleobacter</taxon>
    </lineage>
</organism>
<reference evidence="1 2" key="1">
    <citation type="submission" date="2014-03" db="EMBL/GenBank/DDBJ databases">
        <title>Genome of Polynucleobacter strain MWH-MoK4.</title>
        <authorList>
            <person name="Hahn M.W."/>
        </authorList>
    </citation>
    <scope>NUCLEOTIDE SEQUENCE [LARGE SCALE GENOMIC DNA]</scope>
    <source>
        <strain evidence="1 2">MWH-MoK4</strain>
    </source>
</reference>
<evidence type="ECO:0000313" key="1">
    <source>
        <dbReference type="EMBL" id="AKD24588.1"/>
    </source>
</evidence>
<dbReference type="RefSeq" id="WP_052728694.1">
    <property type="nucleotide sequence ID" value="NZ_CP007501.1"/>
</dbReference>
<dbReference type="STRING" id="1835254.CL55_00002550"/>
<proteinExistence type="predicted"/>
<protein>
    <submittedName>
        <fullName evidence="1">Uncharacterized protein</fullName>
    </submittedName>
</protein>
<dbReference type="Proteomes" id="UP000061135">
    <property type="component" value="Chromosome"/>
</dbReference>
<keyword evidence="2" id="KW-1185">Reference proteome</keyword>
<dbReference type="OrthoDB" id="6400528at2"/>
<gene>
    <name evidence="1" type="ORF">CL55_00002550</name>
</gene>
<sequence>MPREAAMHGCCLITGKLGSAGNAIDLPIPPLYKLDSNANGFIEDFGVLAKDVMDKFAGHHAAFTSYRKWLQDEPKIFKQQIADYFCKY</sequence>